<sequence length="102" mass="10854">MKAFPRFAATAAVSSGLALAGLGLASAAGADYYWFSWCPGQTPPSAASNRPLDWDWNVCHQYRYQGNDLIDESGRLYPAPPPAPGAICGRDLFTGTPIYCGP</sequence>
<evidence type="ECO:0000313" key="2">
    <source>
        <dbReference type="EMBL" id="KUI21339.1"/>
    </source>
</evidence>
<accession>A0A101AEP5</accession>
<organism evidence="2 3">
    <name type="scientific">Mycobacterium lehmannii</name>
    <dbReference type="NCBI Taxonomy" id="2048550"/>
    <lineage>
        <taxon>Bacteria</taxon>
        <taxon>Bacillati</taxon>
        <taxon>Actinomycetota</taxon>
        <taxon>Actinomycetes</taxon>
        <taxon>Mycobacteriales</taxon>
        <taxon>Mycobacteriaceae</taxon>
        <taxon>Mycobacterium</taxon>
    </lineage>
</organism>
<protein>
    <recommendedName>
        <fullName evidence="4">Secreted protein</fullName>
    </recommendedName>
</protein>
<keyword evidence="1" id="KW-0732">Signal</keyword>
<keyword evidence="3" id="KW-1185">Reference proteome</keyword>
<evidence type="ECO:0000313" key="3">
    <source>
        <dbReference type="Proteomes" id="UP000053707"/>
    </source>
</evidence>
<name>A0A101AEP5_9MYCO</name>
<dbReference type="EMBL" id="LQIR01000001">
    <property type="protein sequence ID" value="KUI21339.1"/>
    <property type="molecule type" value="Genomic_DNA"/>
</dbReference>
<evidence type="ECO:0000256" key="1">
    <source>
        <dbReference type="SAM" id="SignalP"/>
    </source>
</evidence>
<evidence type="ECO:0008006" key="4">
    <source>
        <dbReference type="Google" id="ProtNLM"/>
    </source>
</evidence>
<dbReference type="AlphaFoldDB" id="A0A101AEP5"/>
<gene>
    <name evidence="2" type="ORF">AU192_13080</name>
</gene>
<reference evidence="2 3" key="1">
    <citation type="submission" date="2016-01" db="EMBL/GenBank/DDBJ databases">
        <authorList>
            <consortium name="TB Trials Study Group"/>
            <person name="Sutton G."/>
            <person name="Brinkac L."/>
            <person name="Sanka R."/>
            <person name="Adams M."/>
            <person name="Lau E.L."/>
            <person name="Macaden R."/>
            <person name="Grewal H.M.S."/>
        </authorList>
    </citation>
    <scope>NUCLEOTIDE SEQUENCE [LARGE SCALE GENOMIC DNA]</scope>
    <source>
        <strain evidence="2 3">IS-1744</strain>
    </source>
</reference>
<dbReference type="Proteomes" id="UP000053707">
    <property type="component" value="Unassembled WGS sequence"/>
</dbReference>
<feature type="chain" id="PRO_5038653556" description="Secreted protein" evidence="1">
    <location>
        <begin position="21"/>
        <end position="102"/>
    </location>
</feature>
<comment type="caution">
    <text evidence="2">The sequence shown here is derived from an EMBL/GenBank/DDBJ whole genome shotgun (WGS) entry which is preliminary data.</text>
</comment>
<feature type="signal peptide" evidence="1">
    <location>
        <begin position="1"/>
        <end position="20"/>
    </location>
</feature>
<dbReference type="RefSeq" id="WP_064394131.1">
    <property type="nucleotide sequence ID" value="NZ_LQIR01000001.1"/>
</dbReference>
<proteinExistence type="predicted"/>